<keyword evidence="1 2" id="KW-0732">Signal</keyword>
<dbReference type="InterPro" id="IPR018389">
    <property type="entry name" value="DctP_fam"/>
</dbReference>
<dbReference type="NCBIfam" id="NF037995">
    <property type="entry name" value="TRAP_S1"/>
    <property type="match status" value="1"/>
</dbReference>
<keyword evidence="4" id="KW-1185">Reference proteome</keyword>
<dbReference type="Pfam" id="PF03480">
    <property type="entry name" value="DctP"/>
    <property type="match status" value="1"/>
</dbReference>
<comment type="caution">
    <text evidence="3">The sequence shown here is derived from an EMBL/GenBank/DDBJ whole genome shotgun (WGS) entry which is preliminary data.</text>
</comment>
<dbReference type="Gene3D" id="3.40.190.170">
    <property type="entry name" value="Bacterial extracellular solute-binding protein, family 7"/>
    <property type="match status" value="1"/>
</dbReference>
<sequence length="345" mass="37728">MKKTILTTLLATGLMATGAQADEAIELKVLGQPSATGLIMQEKEKPFFETLAERTGLPLAVNFKPLDSTGIKDVEELRTLKSGLFDVVSLRFSQVSRDEPTILGLDLVGMNPTYEAGRETVDAFGSVVDARLQERFNTKLLGVWPFGPQVLFCNAPIEKLADIKGLKVRVYDQNLAAVVESAGGIPVPLSFGEVHQSLALGVVDCAITGPSSANSAGWPEVTTHVLPLAFQMAINGYGINLDTWNRLSVTQQKTLETAFAELTDDIWEYSEELFEDAKRCNVGESPCDYNKSFNLTEVPVTEQDIAMVRDAVREISYPTWAEICDKSNPECSSQWRAALGEKLGF</sequence>
<dbReference type="CDD" id="cd13602">
    <property type="entry name" value="PBP2_TRAP_BpDctp6_7"/>
    <property type="match status" value="1"/>
</dbReference>
<accession>A0A918DXN6</accession>
<evidence type="ECO:0000256" key="2">
    <source>
        <dbReference type="SAM" id="SignalP"/>
    </source>
</evidence>
<protein>
    <submittedName>
        <fullName evidence="3">ABC transporter substrate-binding protein</fullName>
    </submittedName>
</protein>
<evidence type="ECO:0000256" key="1">
    <source>
        <dbReference type="ARBA" id="ARBA00022729"/>
    </source>
</evidence>
<name>A0A918DXN6_9GAMM</name>
<feature type="signal peptide" evidence="2">
    <location>
        <begin position="1"/>
        <end position="21"/>
    </location>
</feature>
<reference evidence="3 4" key="1">
    <citation type="journal article" date="2014" name="Int. J. Syst. Evol. Microbiol.">
        <title>Complete genome sequence of Corynebacterium casei LMG S-19264T (=DSM 44701T), isolated from a smear-ripened cheese.</title>
        <authorList>
            <consortium name="US DOE Joint Genome Institute (JGI-PGF)"/>
            <person name="Walter F."/>
            <person name="Albersmeier A."/>
            <person name="Kalinowski J."/>
            <person name="Ruckert C."/>
        </authorList>
    </citation>
    <scope>NUCLEOTIDE SEQUENCE [LARGE SCALE GENOMIC DNA]</scope>
    <source>
        <strain evidence="3 4">CGMCC 1.7286</strain>
    </source>
</reference>
<dbReference type="AlphaFoldDB" id="A0A918DXN6"/>
<gene>
    <name evidence="3" type="ORF">GCM10011348_38770</name>
</gene>
<dbReference type="InterPro" id="IPR038404">
    <property type="entry name" value="TRAP_DctP_sf"/>
</dbReference>
<dbReference type="PANTHER" id="PTHR33376:SF15">
    <property type="entry name" value="BLL6794 PROTEIN"/>
    <property type="match status" value="1"/>
</dbReference>
<dbReference type="GO" id="GO:0055085">
    <property type="term" value="P:transmembrane transport"/>
    <property type="evidence" value="ECO:0007669"/>
    <property type="project" value="InterPro"/>
</dbReference>
<feature type="chain" id="PRO_5036790082" evidence="2">
    <location>
        <begin position="22"/>
        <end position="345"/>
    </location>
</feature>
<dbReference type="RefSeq" id="WP_188862274.1">
    <property type="nucleotide sequence ID" value="NZ_BMLT01000011.1"/>
</dbReference>
<dbReference type="Proteomes" id="UP000599578">
    <property type="component" value="Unassembled WGS sequence"/>
</dbReference>
<evidence type="ECO:0000313" key="4">
    <source>
        <dbReference type="Proteomes" id="UP000599578"/>
    </source>
</evidence>
<organism evidence="3 4">
    <name type="scientific">Marinobacterium nitratireducens</name>
    <dbReference type="NCBI Taxonomy" id="518897"/>
    <lineage>
        <taxon>Bacteria</taxon>
        <taxon>Pseudomonadati</taxon>
        <taxon>Pseudomonadota</taxon>
        <taxon>Gammaproteobacteria</taxon>
        <taxon>Oceanospirillales</taxon>
        <taxon>Oceanospirillaceae</taxon>
        <taxon>Marinobacterium</taxon>
    </lineage>
</organism>
<dbReference type="PANTHER" id="PTHR33376">
    <property type="match status" value="1"/>
</dbReference>
<dbReference type="EMBL" id="BMLT01000011">
    <property type="protein sequence ID" value="GGO86872.1"/>
    <property type="molecule type" value="Genomic_DNA"/>
</dbReference>
<proteinExistence type="predicted"/>
<evidence type="ECO:0000313" key="3">
    <source>
        <dbReference type="EMBL" id="GGO86872.1"/>
    </source>
</evidence>